<dbReference type="GO" id="GO:0005524">
    <property type="term" value="F:ATP binding"/>
    <property type="evidence" value="ECO:0007669"/>
    <property type="project" value="TreeGrafter"/>
</dbReference>
<feature type="domain" description="Isocitrate dehydrogenase kinase/phosphatase (AceK) regulatory" evidence="1">
    <location>
        <begin position="34"/>
        <end position="239"/>
    </location>
</feature>
<dbReference type="Pfam" id="PF20423">
    <property type="entry name" value="AceK_regulatory"/>
    <property type="match status" value="1"/>
</dbReference>
<dbReference type="InterPro" id="IPR046854">
    <property type="entry name" value="AceK_regulatory"/>
</dbReference>
<dbReference type="AlphaFoldDB" id="A0A432GR44"/>
<dbReference type="PANTHER" id="PTHR39559">
    <property type="match status" value="1"/>
</dbReference>
<dbReference type="InterPro" id="IPR010452">
    <property type="entry name" value="Isocitrate_DH_AceK"/>
</dbReference>
<dbReference type="GO" id="GO:0008772">
    <property type="term" value="F:[isocitrate dehydrogenase (NADP+)] kinase activity"/>
    <property type="evidence" value="ECO:0007669"/>
    <property type="project" value="InterPro"/>
</dbReference>
<organism evidence="2 3">
    <name type="scientific">SAR324 cluster bacterium</name>
    <dbReference type="NCBI Taxonomy" id="2024889"/>
    <lineage>
        <taxon>Bacteria</taxon>
        <taxon>Deltaproteobacteria</taxon>
        <taxon>SAR324 cluster</taxon>
    </lineage>
</organism>
<protein>
    <recommendedName>
        <fullName evidence="1">Isocitrate dehydrogenase kinase/phosphatase (AceK) regulatory domain-containing protein</fullName>
    </recommendedName>
</protein>
<dbReference type="GO" id="GO:0016208">
    <property type="term" value="F:AMP binding"/>
    <property type="evidence" value="ECO:0007669"/>
    <property type="project" value="TreeGrafter"/>
</dbReference>
<accession>A0A432GR44</accession>
<sequence>MISYMTQSENTHFKGLIEKASDSKKIDLLAQWALCEFDLFYSSFQTITESAKTAFETRDYQASLTISRKRLSLYSDSMFKLGEKLADAFSPISRDQALWEVIEEKFRQLVRNRYEGDLALAYIHSVRRSLFLGEWSPVAYSFDTPSKANTNFSNFLFETFQTELITTDLLIDILRVPGFNVQYRELKVDAMLAAQRVKADLDDRFSTYKIQKIEVIKGEFYRNRGAYIVGRIVLDNQSMVPL</sequence>
<gene>
    <name evidence="2" type="ORF">DSY95_04115</name>
</gene>
<dbReference type="PANTHER" id="PTHR39559:SF1">
    <property type="entry name" value="ISOCITRATE DEHYDROGENASE KINASE_PHOSPHATASE"/>
    <property type="match status" value="1"/>
</dbReference>
<evidence type="ECO:0000259" key="1">
    <source>
        <dbReference type="Pfam" id="PF20423"/>
    </source>
</evidence>
<dbReference type="GO" id="GO:0006006">
    <property type="term" value="P:glucose metabolic process"/>
    <property type="evidence" value="ECO:0007669"/>
    <property type="project" value="InterPro"/>
</dbReference>
<name>A0A432GR44_9DELT</name>
<dbReference type="Proteomes" id="UP000287719">
    <property type="component" value="Unassembled WGS sequence"/>
</dbReference>
<reference evidence="2 3" key="1">
    <citation type="submission" date="2018-06" db="EMBL/GenBank/DDBJ databases">
        <title>Combined omics and stable isotope probing to characterize newly discovered Mariana Back-Arc vent microbial communities.</title>
        <authorList>
            <person name="Trembath-Reichert E."/>
            <person name="Huber J.A."/>
        </authorList>
    </citation>
    <scope>NUCLEOTIDE SEQUENCE [LARGE SCALE GENOMIC DNA]</scope>
    <source>
        <strain evidence="2">MAG 54</strain>
    </source>
</reference>
<evidence type="ECO:0000313" key="2">
    <source>
        <dbReference type="EMBL" id="RTZ85994.1"/>
    </source>
</evidence>
<dbReference type="EMBL" id="QNZJ01000182">
    <property type="protein sequence ID" value="RTZ85994.1"/>
    <property type="molecule type" value="Genomic_DNA"/>
</dbReference>
<dbReference type="GO" id="GO:0004721">
    <property type="term" value="F:phosphoprotein phosphatase activity"/>
    <property type="evidence" value="ECO:0007669"/>
    <property type="project" value="TreeGrafter"/>
</dbReference>
<comment type="caution">
    <text evidence="2">The sequence shown here is derived from an EMBL/GenBank/DDBJ whole genome shotgun (WGS) entry which is preliminary data.</text>
</comment>
<proteinExistence type="predicted"/>
<feature type="non-terminal residue" evidence="2">
    <location>
        <position position="242"/>
    </location>
</feature>
<dbReference type="GO" id="GO:0005737">
    <property type="term" value="C:cytoplasm"/>
    <property type="evidence" value="ECO:0007669"/>
    <property type="project" value="InterPro"/>
</dbReference>
<evidence type="ECO:0000313" key="3">
    <source>
        <dbReference type="Proteomes" id="UP000287719"/>
    </source>
</evidence>